<organism evidence="1">
    <name type="scientific">marine metagenome</name>
    <dbReference type="NCBI Taxonomy" id="408172"/>
    <lineage>
        <taxon>unclassified sequences</taxon>
        <taxon>metagenomes</taxon>
        <taxon>ecological metagenomes</taxon>
    </lineage>
</organism>
<name>A0A382C173_9ZZZZ</name>
<proteinExistence type="predicted"/>
<evidence type="ECO:0008006" key="2">
    <source>
        <dbReference type="Google" id="ProtNLM"/>
    </source>
</evidence>
<dbReference type="AlphaFoldDB" id="A0A382C173"/>
<sequence length="252" mass="28146">MSELQTQRQEIFDYAYAMLGGGMIDVELDPVHYNTALTKALTKFRQRSDNSVEESYIFLPTVVDQNEYILPNEIVEVRKLFRRSIGSRSGGGDGGTLFEPFNLAYTNTYLLASSNMGGLATYELFSGFQEIVGRMFGSFIEFKWNPANKKLTLLQRPRTEENLLLYCYNYRPDSELLTDYLANQWLRDYTVATCKFMLGEARSKFATIAGPQGGSQLNGDTLKTEAAAEIEKLEAEVSSAVSGGVGYGFLIG</sequence>
<dbReference type="EMBL" id="UINC01032327">
    <property type="protein sequence ID" value="SVB19808.1"/>
    <property type="molecule type" value="Genomic_DNA"/>
</dbReference>
<evidence type="ECO:0000313" key="1">
    <source>
        <dbReference type="EMBL" id="SVB19808.1"/>
    </source>
</evidence>
<gene>
    <name evidence="1" type="ORF">METZ01_LOCUS172662</name>
</gene>
<accession>A0A382C173</accession>
<reference evidence="1" key="1">
    <citation type="submission" date="2018-05" db="EMBL/GenBank/DDBJ databases">
        <authorList>
            <person name="Lanie J.A."/>
            <person name="Ng W.-L."/>
            <person name="Kazmierczak K.M."/>
            <person name="Andrzejewski T.M."/>
            <person name="Davidsen T.M."/>
            <person name="Wayne K.J."/>
            <person name="Tettelin H."/>
            <person name="Glass J.I."/>
            <person name="Rusch D."/>
            <person name="Podicherti R."/>
            <person name="Tsui H.-C.T."/>
            <person name="Winkler M.E."/>
        </authorList>
    </citation>
    <scope>NUCLEOTIDE SEQUENCE</scope>
</reference>
<protein>
    <recommendedName>
        <fullName evidence="2">Neck protein</fullName>
    </recommendedName>
</protein>